<dbReference type="Pfam" id="PF13911">
    <property type="entry name" value="AhpC-TSA_2"/>
    <property type="match status" value="1"/>
</dbReference>
<dbReference type="HOGENOM" id="CLU_061685_0_0_3"/>
<protein>
    <submittedName>
        <fullName evidence="1">Uncharacterized protein</fullName>
    </submittedName>
</protein>
<dbReference type="InterPro" id="IPR032801">
    <property type="entry name" value="PXL2A/B/C"/>
</dbReference>
<sequence length="266" mass="30254">MLLIKVKAHIPRVDFVILKTNHNKLMNYKNVIKEFLGKERFFLDQKKSLIVLLGSFADFDSFEYSQQLSAKSNWLEKHSVDLILIGIGSEKSKESFCKFNKIDINNVVAVKNADLHEKLNLNSGLVTQMPAIINLLIMCTGINSRGTIKEVLRGYFGDKNASSLFTFDEDINLGPFSLLKGSMFDIFSKKQNLRPFELATRRLMNMIEILSNWNTYVPDSAFLTQRGATILLNEKDEVLYEFISESLLGYASKMSAPLSFLDDTLN</sequence>
<dbReference type="AlphaFoldDB" id="A2C1P6"/>
<reference evidence="2" key="1">
    <citation type="journal article" date="2007" name="PLoS Genet.">
        <title>Patterns and implications of gene gain and loss in the evolution of Prochlorococcus.</title>
        <authorList>
            <person name="Kettler G.C."/>
            <person name="Martiny A.C."/>
            <person name="Huang K."/>
            <person name="Zucker J."/>
            <person name="Coleman M.L."/>
            <person name="Rodrigue S."/>
            <person name="Chen F."/>
            <person name="Lapidus A."/>
            <person name="Ferriera S."/>
            <person name="Johnson J."/>
            <person name="Steglich C."/>
            <person name="Church G.M."/>
            <person name="Richardson P."/>
            <person name="Chisholm S.W."/>
        </authorList>
    </citation>
    <scope>NUCLEOTIDE SEQUENCE [LARGE SCALE GENOMIC DNA]</scope>
    <source>
        <strain evidence="2">NATL1A</strain>
    </source>
</reference>
<name>A2C1P6_PROM1</name>
<dbReference type="Proteomes" id="UP000002592">
    <property type="component" value="Chromosome"/>
</dbReference>
<dbReference type="KEGG" id="pme:NATL1_08481"/>
<dbReference type="eggNOG" id="ENOG502Z81T">
    <property type="taxonomic scope" value="Bacteria"/>
</dbReference>
<evidence type="ECO:0000313" key="1">
    <source>
        <dbReference type="EMBL" id="ABM75406.1"/>
    </source>
</evidence>
<organism evidence="1 2">
    <name type="scientific">Prochlorococcus marinus (strain NATL1A)</name>
    <dbReference type="NCBI Taxonomy" id="167555"/>
    <lineage>
        <taxon>Bacteria</taxon>
        <taxon>Bacillati</taxon>
        <taxon>Cyanobacteriota</taxon>
        <taxon>Cyanophyceae</taxon>
        <taxon>Synechococcales</taxon>
        <taxon>Prochlorococcaceae</taxon>
        <taxon>Prochlorococcus</taxon>
    </lineage>
</organism>
<gene>
    <name evidence="1" type="ordered locus">NATL1_08481</name>
</gene>
<accession>A2C1P6</accession>
<proteinExistence type="predicted"/>
<dbReference type="EMBL" id="CP000553">
    <property type="protein sequence ID" value="ABM75406.1"/>
    <property type="molecule type" value="Genomic_DNA"/>
</dbReference>
<evidence type="ECO:0000313" key="2">
    <source>
        <dbReference type="Proteomes" id="UP000002592"/>
    </source>
</evidence>